<name>A0A0A9EBD4_ARUDO</name>
<evidence type="ECO:0000313" key="2">
    <source>
        <dbReference type="EMBL" id="JAD95220.1"/>
    </source>
</evidence>
<dbReference type="AlphaFoldDB" id="A0A0A9EBD4"/>
<evidence type="ECO:0000256" key="1">
    <source>
        <dbReference type="SAM" id="MobiDB-lite"/>
    </source>
</evidence>
<sequence length="104" mass="11183">MSQHARAHIVALLLRVRSNPSSEIHGSRGSLSSRSTTAAAAPFFPHPDLVGSGGFHGGWSGQRSRQRAEGRGIGGGRSSHTPSAAGVYYCTQGYYRFFSQFTMR</sequence>
<reference evidence="2" key="2">
    <citation type="journal article" date="2015" name="Data Brief">
        <title>Shoot transcriptome of the giant reed, Arundo donax.</title>
        <authorList>
            <person name="Barrero R.A."/>
            <person name="Guerrero F.D."/>
            <person name="Moolhuijzen P."/>
            <person name="Goolsby J.A."/>
            <person name="Tidwell J."/>
            <person name="Bellgard S.E."/>
            <person name="Bellgard M.I."/>
        </authorList>
    </citation>
    <scope>NUCLEOTIDE SEQUENCE</scope>
    <source>
        <tissue evidence="2">Shoot tissue taken approximately 20 cm above the soil surface</tissue>
    </source>
</reference>
<proteinExistence type="predicted"/>
<reference evidence="2" key="1">
    <citation type="submission" date="2014-09" db="EMBL/GenBank/DDBJ databases">
        <authorList>
            <person name="Magalhaes I.L.F."/>
            <person name="Oliveira U."/>
            <person name="Santos F.R."/>
            <person name="Vidigal T.H.D.A."/>
            <person name="Brescovit A.D."/>
            <person name="Santos A.J."/>
        </authorList>
    </citation>
    <scope>NUCLEOTIDE SEQUENCE</scope>
    <source>
        <tissue evidence="2">Shoot tissue taken approximately 20 cm above the soil surface</tissue>
    </source>
</reference>
<feature type="region of interest" description="Disordered" evidence="1">
    <location>
        <begin position="53"/>
        <end position="81"/>
    </location>
</feature>
<organism evidence="2">
    <name type="scientific">Arundo donax</name>
    <name type="common">Giant reed</name>
    <name type="synonym">Donax arundinaceus</name>
    <dbReference type="NCBI Taxonomy" id="35708"/>
    <lineage>
        <taxon>Eukaryota</taxon>
        <taxon>Viridiplantae</taxon>
        <taxon>Streptophyta</taxon>
        <taxon>Embryophyta</taxon>
        <taxon>Tracheophyta</taxon>
        <taxon>Spermatophyta</taxon>
        <taxon>Magnoliopsida</taxon>
        <taxon>Liliopsida</taxon>
        <taxon>Poales</taxon>
        <taxon>Poaceae</taxon>
        <taxon>PACMAD clade</taxon>
        <taxon>Arundinoideae</taxon>
        <taxon>Arundineae</taxon>
        <taxon>Arundo</taxon>
    </lineage>
</organism>
<protein>
    <submittedName>
        <fullName evidence="2">Uncharacterized protein</fullName>
    </submittedName>
</protein>
<accession>A0A0A9EBD4</accession>
<dbReference type="EMBL" id="GBRH01202675">
    <property type="protein sequence ID" value="JAD95220.1"/>
    <property type="molecule type" value="Transcribed_RNA"/>
</dbReference>